<evidence type="ECO:0000256" key="3">
    <source>
        <dbReference type="SAM" id="MobiDB-lite"/>
    </source>
</evidence>
<evidence type="ECO:0000313" key="8">
    <source>
        <dbReference type="Proteomes" id="UP000436801"/>
    </source>
</evidence>
<proteinExistence type="inferred from homology"/>
<sequence>MLVPVPSDLVHASAALRRFRARLEEEELTGTIRFGRAVRPEESSGRTRTLVRDRWREPIDLRIPAPLDGRPRSATGATSYHFAGTWLSKDARSAMPDRRAAAGKRGASGSAPDPAVRFERYVSDEPRRDDRAAAFDRYLEAPKVPEQERGASVHGPSRAVLVRSNISDVAREREAFWQQAWAAERSPGMQRVELFHQRGTVDDWQAIASNPTMPEAVASVASQIVAERLAAAMQVQEERKRRPRQRSVIKLEDEASIEWAIALGERYGATRRDRLIHYPRLRGGRTQAQFAAELPAECDAADAAAIVAGLAGDLDVIGVRYTIVVHAPDASNDCRNLHLHMIWYPGRCTQEQDGRWRFGPAHGQPAKLRPGEIALLLGAVSAEERARLHHLQAAKADMKTLRARHAVHVNARLATRGRQRRYDPRTYLEMGIDKTPEKHLGTAAARLVAAGVHVAVDRENAFSSWSASHRRREREQSTRAYEHGNLIQRIQASLDHDSLPSSGSDAVLLRLRDRCRALSDEVLDGRAALDRIDLERAEAESAARRLLAGTAQIIAAIETGQARRDDLRNERFVRARHQMAARHLSEIAEALEPWTDEVERYRQRVIRAEHDLHDAQAQAIDEIAKRRAGAVWRAGSVLPLARYPDPLSGPRHLDALLDYMSSSAQEEAARSGWPLVHLVQQGGKTVVTGAGPLDMAVLRDPRHAARVDAALASMAAHQQRSVQRPIAYMGRYGIAALIEARRPGEGREIVAVANSYRRFRDHPTFVAALRAHEARLAASERNAAKRAAITMQSGGAGADRPSHRTSRVGAVQDSPVSEVANVAAPATVASGRIKVPSLLSATPVAATVLSTAPPPESSIAPVKPMSPGDDDRQTAGAPLHGDRPTEWLPVAAQVPNPPGEGKQAVGPASSTTALQQSRPVAVAESVRSLAGARANSATEQTDADAAAQPVDTGAPRPNLVPEAPVSGATAILGAPLDNPILPDHVVQHSLKPFSRSSLLALAARIRSKDESGPTSLTAVGLLAAAGALRGVPALSSARSRNAILRADHALGAGRHGNADTSRRGHDRTTAGGVTGEVIIDATESQPPHPSVADIQSVSADLCALSFLPLRRVIIDDETGRGRCFVLVVDQAVPDDVEVLRRAAMLDAEQLQRLYAERWMTMREQLRTTLTTGRSKALPQAVLKGLGTGDPHIAKILTAAGWDARLFAALRAAGSDPDIRRVIADSVGYWRKQARERLSPSRKARPDDPGRIEARRRAAEEQGDVGSLEALAALSKHSSKGR</sequence>
<feature type="compositionally biased region" description="Low complexity" evidence="3">
    <location>
        <begin position="937"/>
        <end position="948"/>
    </location>
</feature>
<evidence type="ECO:0000256" key="2">
    <source>
        <dbReference type="ARBA" id="ARBA00022971"/>
    </source>
</evidence>
<feature type="region of interest" description="Disordered" evidence="3">
    <location>
        <begin position="849"/>
        <end position="958"/>
    </location>
</feature>
<organism evidence="6 7">
    <name type="scientific">Sphingomonas carotinifaciens</name>
    <dbReference type="NCBI Taxonomy" id="1166323"/>
    <lineage>
        <taxon>Bacteria</taxon>
        <taxon>Pseudomonadati</taxon>
        <taxon>Pseudomonadota</taxon>
        <taxon>Alphaproteobacteria</taxon>
        <taxon>Sphingomonadales</taxon>
        <taxon>Sphingomonadaceae</taxon>
        <taxon>Sphingomonas</taxon>
    </lineage>
</organism>
<dbReference type="OrthoDB" id="7570834at2"/>
<evidence type="ECO:0000259" key="4">
    <source>
        <dbReference type="Pfam" id="PF03389"/>
    </source>
</evidence>
<keyword evidence="2" id="KW-0184">Conjugation</keyword>
<protein>
    <submittedName>
        <fullName evidence="6">MobA/MobL family protein</fullName>
    </submittedName>
</protein>
<evidence type="ECO:0000313" key="7">
    <source>
        <dbReference type="Proteomes" id="UP000323502"/>
    </source>
</evidence>
<feature type="region of interest" description="Disordered" evidence="3">
    <location>
        <begin position="1234"/>
        <end position="1281"/>
    </location>
</feature>
<keyword evidence="7" id="KW-1185">Reference proteome</keyword>
<feature type="region of interest" description="Disordered" evidence="3">
    <location>
        <begin position="788"/>
        <end position="814"/>
    </location>
</feature>
<reference evidence="5 8" key="2">
    <citation type="submission" date="2019-12" db="EMBL/GenBank/DDBJ databases">
        <authorList>
            <person name="Zheng J."/>
        </authorList>
    </citation>
    <scope>NUCLEOTIDE SEQUENCE [LARGE SCALE GENOMIC DNA]</scope>
    <source>
        <strain evidence="5 8">DSM 27347</strain>
    </source>
</reference>
<dbReference type="Proteomes" id="UP000436801">
    <property type="component" value="Unassembled WGS sequence"/>
</dbReference>
<evidence type="ECO:0000313" key="6">
    <source>
        <dbReference type="EMBL" id="SDG13951.1"/>
    </source>
</evidence>
<feature type="compositionally biased region" description="Basic and acidic residues" evidence="3">
    <location>
        <begin position="1234"/>
        <end position="1259"/>
    </location>
</feature>
<feature type="compositionally biased region" description="Polar residues" evidence="3">
    <location>
        <begin position="908"/>
        <end position="918"/>
    </location>
</feature>
<dbReference type="RefSeq" id="WP_149683565.1">
    <property type="nucleotide sequence ID" value="NZ_FNBI01000014.1"/>
</dbReference>
<feature type="region of interest" description="Disordered" evidence="3">
    <location>
        <begin position="93"/>
        <end position="115"/>
    </location>
</feature>
<dbReference type="InterPro" id="IPR005053">
    <property type="entry name" value="MobA_MobL"/>
</dbReference>
<reference evidence="6 7" key="1">
    <citation type="submission" date="2016-10" db="EMBL/GenBank/DDBJ databases">
        <authorList>
            <person name="Varghese N."/>
            <person name="Submissions S."/>
        </authorList>
    </citation>
    <scope>NUCLEOTIDE SEQUENCE [LARGE SCALE GENOMIC DNA]</scope>
    <source>
        <strain evidence="6 7">S7-754</strain>
    </source>
</reference>
<dbReference type="Pfam" id="PF03389">
    <property type="entry name" value="MobA_MobL"/>
    <property type="match status" value="1"/>
</dbReference>
<dbReference type="Proteomes" id="UP000323502">
    <property type="component" value="Unassembled WGS sequence"/>
</dbReference>
<dbReference type="EMBL" id="FNBI01000014">
    <property type="protein sequence ID" value="SDG13951.1"/>
    <property type="molecule type" value="Genomic_DNA"/>
</dbReference>
<dbReference type="EMBL" id="WSUT01000005">
    <property type="protein sequence ID" value="MWC43819.1"/>
    <property type="molecule type" value="Genomic_DNA"/>
</dbReference>
<comment type="similarity">
    <text evidence="1">Belongs to the MobA/MobL family.</text>
</comment>
<dbReference type="Gene3D" id="3.30.930.30">
    <property type="match status" value="1"/>
</dbReference>
<name>A0A1G7RT48_9SPHN</name>
<evidence type="ECO:0000313" key="5">
    <source>
        <dbReference type="EMBL" id="MWC43819.1"/>
    </source>
</evidence>
<feature type="domain" description="MobA/MobL protein" evidence="4">
    <location>
        <begin position="289"/>
        <end position="447"/>
    </location>
</feature>
<gene>
    <name evidence="5" type="ORF">GQR91_09155</name>
    <name evidence="6" type="ORF">SAMN05216557_11416</name>
</gene>
<accession>A0A1G7RT48</accession>
<evidence type="ECO:0000256" key="1">
    <source>
        <dbReference type="ARBA" id="ARBA00010873"/>
    </source>
</evidence>